<keyword evidence="3" id="KW-1185">Reference proteome</keyword>
<proteinExistence type="predicted"/>
<accession>A0A101NZH0</accession>
<comment type="caution">
    <text evidence="2">The sequence shown here is derived from an EMBL/GenBank/DDBJ whole genome shotgun (WGS) entry which is preliminary data.</text>
</comment>
<evidence type="ECO:0000313" key="2">
    <source>
        <dbReference type="EMBL" id="KUN02147.1"/>
    </source>
</evidence>
<feature type="region of interest" description="Disordered" evidence="1">
    <location>
        <begin position="1"/>
        <end position="23"/>
    </location>
</feature>
<sequence length="170" mass="17706">MRTDGPSDKSNAPARDERKKLPLPAFALRRPHQALVSAGAMLAAAVVMTGCGTTTGHTAHTPTATRTPTSQPTRSQPVHGLDGTWRPINSDSPITSLTISGTTATTTGRLACPGTLARIATAAPVLTLHCTSPDPDRTQGTITLRPDGTALVINWDGPKWGGALDSLRRA</sequence>
<dbReference type="Proteomes" id="UP000053127">
    <property type="component" value="Unassembled WGS sequence"/>
</dbReference>
<feature type="region of interest" description="Disordered" evidence="1">
    <location>
        <begin position="56"/>
        <end position="90"/>
    </location>
</feature>
<dbReference type="EMBL" id="LMWN01000040">
    <property type="protein sequence ID" value="KUN02147.1"/>
    <property type="molecule type" value="Genomic_DNA"/>
</dbReference>
<evidence type="ECO:0000313" key="3">
    <source>
        <dbReference type="Proteomes" id="UP000053127"/>
    </source>
</evidence>
<reference evidence="2 3" key="1">
    <citation type="submission" date="2015-10" db="EMBL/GenBank/DDBJ databases">
        <title>Draft genome sequence of Streptomyces yokosukanensis DSM 40224, type strain for the species Streptomyces yokosukanensis.</title>
        <authorList>
            <person name="Ruckert C."/>
            <person name="Winkler A."/>
            <person name="Kalinowski J."/>
            <person name="Kampfer P."/>
            <person name="Glaeser S."/>
        </authorList>
    </citation>
    <scope>NUCLEOTIDE SEQUENCE [LARGE SCALE GENOMIC DNA]</scope>
    <source>
        <strain evidence="2 3">DSM 40224</strain>
    </source>
</reference>
<dbReference type="STRING" id="67386.AQI95_29190"/>
<protein>
    <submittedName>
        <fullName evidence="2">Uncharacterized protein</fullName>
    </submittedName>
</protein>
<feature type="compositionally biased region" description="Low complexity" evidence="1">
    <location>
        <begin position="56"/>
        <end position="77"/>
    </location>
</feature>
<evidence type="ECO:0000256" key="1">
    <source>
        <dbReference type="SAM" id="MobiDB-lite"/>
    </source>
</evidence>
<organism evidence="2 3">
    <name type="scientific">Streptomyces yokosukanensis</name>
    <dbReference type="NCBI Taxonomy" id="67386"/>
    <lineage>
        <taxon>Bacteria</taxon>
        <taxon>Bacillati</taxon>
        <taxon>Actinomycetota</taxon>
        <taxon>Actinomycetes</taxon>
        <taxon>Kitasatosporales</taxon>
        <taxon>Streptomycetaceae</taxon>
        <taxon>Streptomyces</taxon>
    </lineage>
</organism>
<dbReference type="AlphaFoldDB" id="A0A101NZH0"/>
<name>A0A101NZH0_9ACTN</name>
<gene>
    <name evidence="2" type="ORF">AQI95_29190</name>
</gene>